<evidence type="ECO:0000313" key="2">
    <source>
        <dbReference type="Proteomes" id="UP000516437"/>
    </source>
</evidence>
<sequence length="109" mass="12016">MGLQDAIGILLGGQILVLVNKSGKLDNDAPQYSVTAELTGLEISLNEVQLQQLLVLLDYLDICRLREIGSLRIQLLWPYGRCSLLVFVGVCGGNGMVDALRIERCLWMV</sequence>
<dbReference type="OrthoDB" id="428159at2759"/>
<gene>
    <name evidence="1" type="ORF">CJ030_MR1G020873</name>
</gene>
<proteinExistence type="predicted"/>
<comment type="caution">
    <text evidence="1">The sequence shown here is derived from an EMBL/GenBank/DDBJ whole genome shotgun (WGS) entry which is preliminary data.</text>
</comment>
<evidence type="ECO:0000313" key="1">
    <source>
        <dbReference type="EMBL" id="KAB1227402.1"/>
    </source>
</evidence>
<dbReference type="EMBL" id="RXIC02000019">
    <property type="protein sequence ID" value="KAB1227402.1"/>
    <property type="molecule type" value="Genomic_DNA"/>
</dbReference>
<dbReference type="AlphaFoldDB" id="A0A6A1WQ47"/>
<dbReference type="Proteomes" id="UP000516437">
    <property type="component" value="Chromosome 1"/>
</dbReference>
<accession>A0A6A1WQ47</accession>
<name>A0A6A1WQ47_9ROSI</name>
<reference evidence="1 2" key="1">
    <citation type="journal article" date="2019" name="Plant Biotechnol. J.">
        <title>The red bayberry genome and genetic basis of sex determination.</title>
        <authorList>
            <person name="Jia H.M."/>
            <person name="Jia H.J."/>
            <person name="Cai Q.L."/>
            <person name="Wang Y."/>
            <person name="Zhao H.B."/>
            <person name="Yang W.F."/>
            <person name="Wang G.Y."/>
            <person name="Li Y.H."/>
            <person name="Zhan D.L."/>
            <person name="Shen Y.T."/>
            <person name="Niu Q.F."/>
            <person name="Chang L."/>
            <person name="Qiu J."/>
            <person name="Zhao L."/>
            <person name="Xie H.B."/>
            <person name="Fu W.Y."/>
            <person name="Jin J."/>
            <person name="Li X.W."/>
            <person name="Jiao Y."/>
            <person name="Zhou C.C."/>
            <person name="Tu T."/>
            <person name="Chai C.Y."/>
            <person name="Gao J.L."/>
            <person name="Fan L.J."/>
            <person name="van de Weg E."/>
            <person name="Wang J.Y."/>
            <person name="Gao Z.S."/>
        </authorList>
    </citation>
    <scope>NUCLEOTIDE SEQUENCE [LARGE SCALE GENOMIC DNA]</scope>
    <source>
        <tissue evidence="1">Leaves</tissue>
    </source>
</reference>
<organism evidence="1 2">
    <name type="scientific">Morella rubra</name>
    <name type="common">Chinese bayberry</name>
    <dbReference type="NCBI Taxonomy" id="262757"/>
    <lineage>
        <taxon>Eukaryota</taxon>
        <taxon>Viridiplantae</taxon>
        <taxon>Streptophyta</taxon>
        <taxon>Embryophyta</taxon>
        <taxon>Tracheophyta</taxon>
        <taxon>Spermatophyta</taxon>
        <taxon>Magnoliopsida</taxon>
        <taxon>eudicotyledons</taxon>
        <taxon>Gunneridae</taxon>
        <taxon>Pentapetalae</taxon>
        <taxon>rosids</taxon>
        <taxon>fabids</taxon>
        <taxon>Fagales</taxon>
        <taxon>Myricaceae</taxon>
        <taxon>Morella</taxon>
    </lineage>
</organism>
<keyword evidence="2" id="KW-1185">Reference proteome</keyword>
<protein>
    <submittedName>
        <fullName evidence="1">Uncharacterized protein</fullName>
    </submittedName>
</protein>